<dbReference type="AlphaFoldDB" id="A0ABD1MHK8"/>
<evidence type="ECO:0000313" key="2">
    <source>
        <dbReference type="Proteomes" id="UP001603857"/>
    </source>
</evidence>
<dbReference type="PANTHER" id="PTHR37383:SF1">
    <property type="entry name" value="OS01G0694200 PROTEIN"/>
    <property type="match status" value="1"/>
</dbReference>
<sequence length="417" mass="44783">MVVVQCAKVGLPQGSSLSPSPHPDASSILFEPTSLSLALTHSDTSLSLYPSFSPLSHSHSHSQSLPHPQTLIPSPSSSSAFLLLQPSAAVLFLVSSPHRSRILLRLYRLRRHPPSFARVTRLLLSPHKDLHLHPAGGLLLHANHGAAVSLAASVNYFALHALSANKVWLFAVKEHDDHDDGCLRLVRCAVIECARPVFSMTVSFGFLILGEENGVRVFGLRRLVMGRGGKRKQPRNGGGGGGLGGGLEVANCNGDLEGKMEGHGVAVKQTNVKFKHDDKDGGSCFVVLKGNEVNTKSATKVSMSIKAISIQAVSQRMFLILDSHGDLHLLCLSNSGMGVDITSKVKQLPCIMKVQSLAVLPDLSTMSQTIWISDGCYSVHMFTAMDIENALNESDVNDCNDKLMHLPGSKTSNTTID</sequence>
<dbReference type="EMBL" id="JBGMDY010000005">
    <property type="protein sequence ID" value="KAL2335294.1"/>
    <property type="molecule type" value="Genomic_DNA"/>
</dbReference>
<dbReference type="PANTHER" id="PTHR37383">
    <property type="entry name" value="OS01G0694200 PROTEIN"/>
    <property type="match status" value="1"/>
</dbReference>
<proteinExistence type="predicted"/>
<organism evidence="1 2">
    <name type="scientific">Flemingia macrophylla</name>
    <dbReference type="NCBI Taxonomy" id="520843"/>
    <lineage>
        <taxon>Eukaryota</taxon>
        <taxon>Viridiplantae</taxon>
        <taxon>Streptophyta</taxon>
        <taxon>Embryophyta</taxon>
        <taxon>Tracheophyta</taxon>
        <taxon>Spermatophyta</taxon>
        <taxon>Magnoliopsida</taxon>
        <taxon>eudicotyledons</taxon>
        <taxon>Gunneridae</taxon>
        <taxon>Pentapetalae</taxon>
        <taxon>rosids</taxon>
        <taxon>fabids</taxon>
        <taxon>Fabales</taxon>
        <taxon>Fabaceae</taxon>
        <taxon>Papilionoideae</taxon>
        <taxon>50 kb inversion clade</taxon>
        <taxon>NPAAA clade</taxon>
        <taxon>indigoferoid/millettioid clade</taxon>
        <taxon>Phaseoleae</taxon>
        <taxon>Flemingia</taxon>
    </lineage>
</organism>
<protein>
    <submittedName>
        <fullName evidence="1">Uncharacterized protein</fullName>
    </submittedName>
</protein>
<evidence type="ECO:0000313" key="1">
    <source>
        <dbReference type="EMBL" id="KAL2335294.1"/>
    </source>
</evidence>
<comment type="caution">
    <text evidence="1">The sequence shown here is derived from an EMBL/GenBank/DDBJ whole genome shotgun (WGS) entry which is preliminary data.</text>
</comment>
<accession>A0ABD1MHK8</accession>
<name>A0ABD1MHK8_9FABA</name>
<reference evidence="1 2" key="1">
    <citation type="submission" date="2024-08" db="EMBL/GenBank/DDBJ databases">
        <title>Insights into the chromosomal genome structure of Flemingia macrophylla.</title>
        <authorList>
            <person name="Ding Y."/>
            <person name="Zhao Y."/>
            <person name="Bi W."/>
            <person name="Wu M."/>
            <person name="Zhao G."/>
            <person name="Gong Y."/>
            <person name="Li W."/>
            <person name="Zhang P."/>
        </authorList>
    </citation>
    <scope>NUCLEOTIDE SEQUENCE [LARGE SCALE GENOMIC DNA]</scope>
    <source>
        <strain evidence="1">DYQJB</strain>
        <tissue evidence="1">Leaf</tissue>
    </source>
</reference>
<keyword evidence="2" id="KW-1185">Reference proteome</keyword>
<gene>
    <name evidence="1" type="ORF">Fmac_016507</name>
</gene>
<dbReference type="Proteomes" id="UP001603857">
    <property type="component" value="Unassembled WGS sequence"/>
</dbReference>